<evidence type="ECO:0000256" key="4">
    <source>
        <dbReference type="ARBA" id="ARBA00023284"/>
    </source>
</evidence>
<dbReference type="InterPro" id="IPR005746">
    <property type="entry name" value="Thioredoxin"/>
</dbReference>
<comment type="caution">
    <text evidence="6">The sequence shown here is derived from an EMBL/GenBank/DDBJ whole genome shotgun (WGS) entry which is preliminary data.</text>
</comment>
<keyword evidence="2" id="KW-0249">Electron transport</keyword>
<accession>A0ABD5Z1Y5</accession>
<evidence type="ECO:0000256" key="2">
    <source>
        <dbReference type="ARBA" id="ARBA00022982"/>
    </source>
</evidence>
<dbReference type="InterPro" id="IPR036249">
    <property type="entry name" value="Thioredoxin-like_sf"/>
</dbReference>
<dbReference type="Pfam" id="PF00085">
    <property type="entry name" value="Thioredoxin"/>
    <property type="match status" value="1"/>
</dbReference>
<gene>
    <name evidence="6" type="ORF">ACFQJ9_07115</name>
</gene>
<reference evidence="6 7" key="1">
    <citation type="journal article" date="2019" name="Int. J. Syst. Evol. Microbiol.">
        <title>The Global Catalogue of Microorganisms (GCM) 10K type strain sequencing project: providing services to taxonomists for standard genome sequencing and annotation.</title>
        <authorList>
            <consortium name="The Broad Institute Genomics Platform"/>
            <consortium name="The Broad Institute Genome Sequencing Center for Infectious Disease"/>
            <person name="Wu L."/>
            <person name="Ma J."/>
        </authorList>
    </citation>
    <scope>NUCLEOTIDE SEQUENCE [LARGE SCALE GENOMIC DNA]</scope>
    <source>
        <strain evidence="6 7">XZGYJ-43</strain>
    </source>
</reference>
<evidence type="ECO:0000256" key="1">
    <source>
        <dbReference type="ARBA" id="ARBA00022448"/>
    </source>
</evidence>
<dbReference type="PIRSF" id="PIRSF000077">
    <property type="entry name" value="Thioredoxin"/>
    <property type="match status" value="1"/>
</dbReference>
<dbReference type="PANTHER" id="PTHR45663:SF11">
    <property type="entry name" value="GEO12009P1"/>
    <property type="match status" value="1"/>
</dbReference>
<dbReference type="Gene3D" id="3.40.30.10">
    <property type="entry name" value="Glutaredoxin"/>
    <property type="match status" value="1"/>
</dbReference>
<proteinExistence type="predicted"/>
<dbReference type="AlphaFoldDB" id="A0ABD5Z1Y5"/>
<dbReference type="RefSeq" id="WP_279529130.1">
    <property type="nucleotide sequence ID" value="NZ_CP122312.1"/>
</dbReference>
<evidence type="ECO:0000313" key="6">
    <source>
        <dbReference type="EMBL" id="MFC7199188.1"/>
    </source>
</evidence>
<dbReference type="PANTHER" id="PTHR45663">
    <property type="entry name" value="GEO12009P1"/>
    <property type="match status" value="1"/>
</dbReference>
<keyword evidence="4" id="KW-0676">Redox-active center</keyword>
<dbReference type="SUPFAM" id="SSF52833">
    <property type="entry name" value="Thioredoxin-like"/>
    <property type="match status" value="1"/>
</dbReference>
<dbReference type="Proteomes" id="UP001596447">
    <property type="component" value="Unassembled WGS sequence"/>
</dbReference>
<dbReference type="InterPro" id="IPR013766">
    <property type="entry name" value="Thioredoxin_domain"/>
</dbReference>
<dbReference type="EMBL" id="JBHTAR010000011">
    <property type="protein sequence ID" value="MFC7199188.1"/>
    <property type="molecule type" value="Genomic_DNA"/>
</dbReference>
<protein>
    <submittedName>
        <fullName evidence="6">Thioredoxin family protein</fullName>
    </submittedName>
</protein>
<keyword evidence="7" id="KW-1185">Reference proteome</keyword>
<evidence type="ECO:0000259" key="5">
    <source>
        <dbReference type="PROSITE" id="PS51352"/>
    </source>
</evidence>
<evidence type="ECO:0000313" key="7">
    <source>
        <dbReference type="Proteomes" id="UP001596447"/>
    </source>
</evidence>
<name>A0ABD5Z1Y5_9EURY</name>
<keyword evidence="3" id="KW-1015">Disulfide bond</keyword>
<organism evidence="6 7">
    <name type="scientific">Halospeciosus flavus</name>
    <dbReference type="NCBI Taxonomy" id="3032283"/>
    <lineage>
        <taxon>Archaea</taxon>
        <taxon>Methanobacteriati</taxon>
        <taxon>Methanobacteriota</taxon>
        <taxon>Stenosarchaea group</taxon>
        <taxon>Halobacteria</taxon>
        <taxon>Halobacteriales</taxon>
        <taxon>Halobacteriaceae</taxon>
        <taxon>Halospeciosus</taxon>
    </lineage>
</organism>
<evidence type="ECO:0000256" key="3">
    <source>
        <dbReference type="ARBA" id="ARBA00023157"/>
    </source>
</evidence>
<feature type="domain" description="Thioredoxin" evidence="5">
    <location>
        <begin position="1"/>
        <end position="112"/>
    </location>
</feature>
<dbReference type="CDD" id="cd02947">
    <property type="entry name" value="TRX_family"/>
    <property type="match status" value="1"/>
</dbReference>
<dbReference type="PROSITE" id="PS51352">
    <property type="entry name" value="THIOREDOXIN_2"/>
    <property type="match status" value="1"/>
</dbReference>
<sequence>MPTTPNRDGGRLVEDSGQFDDVVDDSEAVLAHFEAEWSRPCRRVDADLDALAAEQRVETVRVDVESNPVLAAEFAVQSLPTLLLFVDGEPVARREGVCDREALVDLIETHLA</sequence>
<keyword evidence="1" id="KW-0813">Transport</keyword>